<proteinExistence type="predicted"/>
<dbReference type="EMBL" id="QGMY01000002">
    <property type="protein sequence ID" value="PWR73748.1"/>
    <property type="molecule type" value="Genomic_DNA"/>
</dbReference>
<accession>A0A2V2NB93</accession>
<comment type="caution">
    <text evidence="2">The sequence shown here is derived from an EMBL/GenBank/DDBJ whole genome shotgun (WGS) entry which is preliminary data.</text>
</comment>
<dbReference type="InterPro" id="IPR018247">
    <property type="entry name" value="EF_Hand_1_Ca_BS"/>
</dbReference>
<dbReference type="GeneID" id="97549068"/>
<evidence type="ECO:0000313" key="2">
    <source>
        <dbReference type="EMBL" id="PWR73748.1"/>
    </source>
</evidence>
<dbReference type="Gene3D" id="2.60.40.10">
    <property type="entry name" value="Immunoglobulins"/>
    <property type="match status" value="1"/>
</dbReference>
<organism evidence="2 3">
    <name type="scientific">Methanospirillum lacunae</name>
    <dbReference type="NCBI Taxonomy" id="668570"/>
    <lineage>
        <taxon>Archaea</taxon>
        <taxon>Methanobacteriati</taxon>
        <taxon>Methanobacteriota</taxon>
        <taxon>Stenosarchaea group</taxon>
        <taxon>Methanomicrobia</taxon>
        <taxon>Methanomicrobiales</taxon>
        <taxon>Methanospirillaceae</taxon>
        <taxon>Methanospirillum</taxon>
    </lineage>
</organism>
<dbReference type="Gene3D" id="1.10.1330.10">
    <property type="entry name" value="Dockerin domain"/>
    <property type="match status" value="1"/>
</dbReference>
<dbReference type="SUPFAM" id="SSF81296">
    <property type="entry name" value="E set domains"/>
    <property type="match status" value="1"/>
</dbReference>
<name>A0A2V2NB93_9EURY</name>
<sequence length="340" mass="36676">MAETNVGGYGNYSLSADQCDPSISNTTVSSSASWPSPVLLSMYPDSVLAGGNSFTLTVDGNNFLPESNVLWDIQNRTGSYLSSHQMTAIITASDIATPGQHYVRVQNPGVCGGDSNLGIFAVTDNGQSFPLYTKPLNVYLLKAGTGKGTVLVRSLSGGLSTFNMTLYSDSSAPFSFFILSLPSWVTDPRITVLDDHQIQVTGSDGNNMVNTVSTDVSLANLSFIGGENGTGFLHCILNSATADDGTMYGSGYTAFPVQVKTLLPFNSTSGQTYPLPRDINSDSLYEDINGNGRSDFNDIVTFFNQINKVNSDQPWWVFDFDQNGYINLHDVVTLFQMNLQ</sequence>
<keyword evidence="3" id="KW-1185">Reference proteome</keyword>
<reference evidence="2 3" key="1">
    <citation type="submission" date="2018-05" db="EMBL/GenBank/DDBJ databases">
        <title>Draft genome of Methanospirillum lacunae Ki8-1.</title>
        <authorList>
            <person name="Dueholm M.S."/>
            <person name="Nielsen P.H."/>
            <person name="Bakmann L.F."/>
            <person name="Otzen D.E."/>
        </authorList>
    </citation>
    <scope>NUCLEOTIDE SEQUENCE [LARGE SCALE GENOMIC DNA]</scope>
    <source>
        <strain evidence="2 3">Ki8-1</strain>
    </source>
</reference>
<dbReference type="SUPFAM" id="SSF63446">
    <property type="entry name" value="Type I dockerin domain"/>
    <property type="match status" value="1"/>
</dbReference>
<dbReference type="InterPro" id="IPR013783">
    <property type="entry name" value="Ig-like_fold"/>
</dbReference>
<gene>
    <name evidence="2" type="ORF">DK846_00825</name>
</gene>
<evidence type="ECO:0000313" key="3">
    <source>
        <dbReference type="Proteomes" id="UP000245657"/>
    </source>
</evidence>
<dbReference type="InterPro" id="IPR036439">
    <property type="entry name" value="Dockerin_dom_sf"/>
</dbReference>
<dbReference type="RefSeq" id="WP_109967028.1">
    <property type="nucleotide sequence ID" value="NZ_CP176093.1"/>
</dbReference>
<dbReference type="Proteomes" id="UP000245657">
    <property type="component" value="Unassembled WGS sequence"/>
</dbReference>
<dbReference type="InterPro" id="IPR002909">
    <property type="entry name" value="IPT_dom"/>
</dbReference>
<dbReference type="Pfam" id="PF01833">
    <property type="entry name" value="TIG"/>
    <property type="match status" value="1"/>
</dbReference>
<dbReference type="PROSITE" id="PS00018">
    <property type="entry name" value="EF_HAND_1"/>
    <property type="match status" value="1"/>
</dbReference>
<evidence type="ECO:0000259" key="1">
    <source>
        <dbReference type="Pfam" id="PF01833"/>
    </source>
</evidence>
<dbReference type="InterPro" id="IPR014756">
    <property type="entry name" value="Ig_E-set"/>
</dbReference>
<dbReference type="GO" id="GO:0000272">
    <property type="term" value="P:polysaccharide catabolic process"/>
    <property type="evidence" value="ECO:0007669"/>
    <property type="project" value="InterPro"/>
</dbReference>
<feature type="domain" description="IPT/TIG" evidence="1">
    <location>
        <begin position="37"/>
        <end position="109"/>
    </location>
</feature>
<dbReference type="AlphaFoldDB" id="A0A2V2NB93"/>
<dbReference type="OrthoDB" id="341609at2157"/>
<protein>
    <recommendedName>
        <fullName evidence="1">IPT/TIG domain-containing protein</fullName>
    </recommendedName>
</protein>